<dbReference type="UniPathway" id="UPA00050">
    <property type="reaction ID" value="UER00064"/>
</dbReference>
<dbReference type="KEGG" id="slac:SKTS_00210"/>
<keyword evidence="4 8" id="KW-0547">Nucleotide-binding</keyword>
<evidence type="ECO:0000256" key="1">
    <source>
        <dbReference type="ARBA" id="ARBA00022605"/>
    </source>
</evidence>
<dbReference type="NCBIfam" id="TIGR00938">
    <property type="entry name" value="thrB_alt"/>
    <property type="match status" value="1"/>
</dbReference>
<comment type="pathway">
    <text evidence="8">Amino-acid biosynthesis; L-threonine biosynthesis; L-threonine from L-aspartate: step 4/5.</text>
</comment>
<dbReference type="InterPro" id="IPR002575">
    <property type="entry name" value="Aminoglycoside_PTrfase"/>
</dbReference>
<proteinExistence type="inferred from homology"/>
<dbReference type="Gene3D" id="3.30.200.20">
    <property type="entry name" value="Phosphorylase Kinase, domain 1"/>
    <property type="match status" value="1"/>
</dbReference>
<dbReference type="InterPro" id="IPR005280">
    <property type="entry name" value="Homoserine_kinase_II"/>
</dbReference>
<dbReference type="GO" id="GO:0005524">
    <property type="term" value="F:ATP binding"/>
    <property type="evidence" value="ECO:0007669"/>
    <property type="project" value="UniProtKB-KW"/>
</dbReference>
<protein>
    <recommendedName>
        <fullName evidence="8 9">Homoserine kinase</fullName>
        <shortName evidence="8">HK</shortName>
        <shortName evidence="8">HSK</shortName>
        <ecNumber evidence="8 9">2.7.1.39</ecNumber>
    </recommendedName>
</protein>
<dbReference type="PANTHER" id="PTHR21064">
    <property type="entry name" value="AMINOGLYCOSIDE PHOSPHOTRANSFERASE DOMAIN-CONTAINING PROTEIN-RELATED"/>
    <property type="match status" value="1"/>
</dbReference>
<evidence type="ECO:0000256" key="6">
    <source>
        <dbReference type="ARBA" id="ARBA00022840"/>
    </source>
</evidence>
<comment type="catalytic activity">
    <reaction evidence="8">
        <text>L-homoserine + ATP = O-phospho-L-homoserine + ADP + H(+)</text>
        <dbReference type="Rhea" id="RHEA:13985"/>
        <dbReference type="ChEBI" id="CHEBI:15378"/>
        <dbReference type="ChEBI" id="CHEBI:30616"/>
        <dbReference type="ChEBI" id="CHEBI:57476"/>
        <dbReference type="ChEBI" id="CHEBI:57590"/>
        <dbReference type="ChEBI" id="CHEBI:456216"/>
        <dbReference type="EC" id="2.7.1.39"/>
    </reaction>
</comment>
<dbReference type="Gene3D" id="3.90.1200.10">
    <property type="match status" value="1"/>
</dbReference>
<dbReference type="SUPFAM" id="SSF56112">
    <property type="entry name" value="Protein kinase-like (PK-like)"/>
    <property type="match status" value="1"/>
</dbReference>
<evidence type="ECO:0000313" key="12">
    <source>
        <dbReference type="Proteomes" id="UP000502260"/>
    </source>
</evidence>
<dbReference type="AlphaFoldDB" id="A0A6F8V8N2"/>
<keyword evidence="6 8" id="KW-0067">ATP-binding</keyword>
<dbReference type="Proteomes" id="UP000502260">
    <property type="component" value="Chromosome"/>
</dbReference>
<organism evidence="11 12">
    <name type="scientific">Sulfurimicrobium lacus</name>
    <dbReference type="NCBI Taxonomy" id="2715678"/>
    <lineage>
        <taxon>Bacteria</taxon>
        <taxon>Pseudomonadati</taxon>
        <taxon>Pseudomonadota</taxon>
        <taxon>Betaproteobacteria</taxon>
        <taxon>Nitrosomonadales</taxon>
        <taxon>Sulfuricellaceae</taxon>
        <taxon>Sulfurimicrobium</taxon>
    </lineage>
</organism>
<dbReference type="Pfam" id="PF01636">
    <property type="entry name" value="APH"/>
    <property type="match status" value="1"/>
</dbReference>
<evidence type="ECO:0000256" key="7">
    <source>
        <dbReference type="ARBA" id="ARBA00038240"/>
    </source>
</evidence>
<comment type="similarity">
    <text evidence="7 8">Belongs to the pseudomonas-type ThrB family.</text>
</comment>
<name>A0A6F8V8N2_9PROT</name>
<dbReference type="GO" id="GO:0004413">
    <property type="term" value="F:homoserine kinase activity"/>
    <property type="evidence" value="ECO:0007669"/>
    <property type="project" value="UniProtKB-UniRule"/>
</dbReference>
<evidence type="ECO:0000256" key="4">
    <source>
        <dbReference type="ARBA" id="ARBA00022741"/>
    </source>
</evidence>
<evidence type="ECO:0000256" key="5">
    <source>
        <dbReference type="ARBA" id="ARBA00022777"/>
    </source>
</evidence>
<dbReference type="PANTHER" id="PTHR21064:SF6">
    <property type="entry name" value="AMINOGLYCOSIDE PHOSPHOTRANSFERASE DOMAIN-CONTAINING PROTEIN"/>
    <property type="match status" value="1"/>
</dbReference>
<evidence type="ECO:0000313" key="11">
    <source>
        <dbReference type="EMBL" id="BCB25135.1"/>
    </source>
</evidence>
<dbReference type="GO" id="GO:0009088">
    <property type="term" value="P:threonine biosynthetic process"/>
    <property type="evidence" value="ECO:0007669"/>
    <property type="project" value="UniProtKB-UniRule"/>
</dbReference>
<gene>
    <name evidence="8 11" type="primary">thrB</name>
    <name evidence="11" type="ORF">SKTS_00210</name>
</gene>
<keyword evidence="5 8" id="KW-0418">Kinase</keyword>
<dbReference type="InterPro" id="IPR050249">
    <property type="entry name" value="Pseudomonas-type_ThrB"/>
</dbReference>
<evidence type="ECO:0000256" key="8">
    <source>
        <dbReference type="HAMAP-Rule" id="MF_00301"/>
    </source>
</evidence>
<evidence type="ECO:0000259" key="10">
    <source>
        <dbReference type="Pfam" id="PF01636"/>
    </source>
</evidence>
<dbReference type="EMBL" id="AP022853">
    <property type="protein sequence ID" value="BCB25135.1"/>
    <property type="molecule type" value="Genomic_DNA"/>
</dbReference>
<evidence type="ECO:0000256" key="9">
    <source>
        <dbReference type="NCBIfam" id="TIGR00938"/>
    </source>
</evidence>
<dbReference type="HAMAP" id="MF_00301">
    <property type="entry name" value="Homoser_kinase_2"/>
    <property type="match status" value="1"/>
</dbReference>
<dbReference type="EC" id="2.7.1.39" evidence="8 9"/>
<accession>A0A6F8V8N2</accession>
<dbReference type="NCBIfam" id="NF003558">
    <property type="entry name" value="PRK05231.1"/>
    <property type="match status" value="1"/>
</dbReference>
<feature type="domain" description="Aminoglycoside phosphotransferase" evidence="10">
    <location>
        <begin position="37"/>
        <end position="263"/>
    </location>
</feature>
<keyword evidence="2 8" id="KW-0808">Transferase</keyword>
<dbReference type="InterPro" id="IPR011009">
    <property type="entry name" value="Kinase-like_dom_sf"/>
</dbReference>
<reference evidence="12" key="1">
    <citation type="submission" date="2020-03" db="EMBL/GenBank/DDBJ databases">
        <title>Complete genome sequence of sulfur-oxidizing bacterium skT11.</title>
        <authorList>
            <person name="Kanda M."/>
            <person name="Kojima H."/>
            <person name="Fukui M."/>
        </authorList>
    </citation>
    <scope>NUCLEOTIDE SEQUENCE [LARGE SCALE GENOMIC DNA]</scope>
    <source>
        <strain evidence="12">skT11</strain>
    </source>
</reference>
<sequence>MIAAPGADYDMSVFTTVTDAQLELWLKGYALGSLQDLQGISAGIENTNYFVTTSHGRFVLTLFEKLGADELPYFINLMAHLAHHGIPCPAPVANLHNGYLGELNGKPACIVSCLEGQSLQETTPHHCREVGEMLAAMHLAGRTYPAQMPNPRGPHWWQTTAPQVMPFLDAEDAALLAEELRFQSLYRFEDLPRGVIHADLFRDNVLFKGDSVGGLIDFYFACNDVWLYDLAITVNDWCVNAGDGTLDRQRMAAMLEAYHGTRPLSAVERGAWPVMLRAAALRFWLSRLYDFHFPRPGEMTFAKDPKHFRRILQHHVSHHDALQQMWV</sequence>
<dbReference type="CDD" id="cd05153">
    <property type="entry name" value="HomoserineK_II"/>
    <property type="match status" value="1"/>
</dbReference>
<evidence type="ECO:0000256" key="2">
    <source>
        <dbReference type="ARBA" id="ARBA00022679"/>
    </source>
</evidence>
<evidence type="ECO:0000256" key="3">
    <source>
        <dbReference type="ARBA" id="ARBA00022697"/>
    </source>
</evidence>
<keyword evidence="1 8" id="KW-0028">Amino-acid biosynthesis</keyword>
<keyword evidence="12" id="KW-1185">Reference proteome</keyword>
<keyword evidence="3 8" id="KW-0791">Threonine biosynthesis</keyword>